<sequence length="195" mass="22601">MTQPYGSSRSTPFASRPWSEPERTYLRNAAGKQPLADIARALERDTASVERAALELSLPLEQPTVKLVWCDRCATWRTSVSKSTGWCRVCTMREQLVRREEACADALATMKPRERAIYEKTEAERATKRLPPYPCKKYVPASRQSERSAEDARYLEAMETWECRVLKLRYDAAKTRLRRMREKTGTNPRKKNRPE</sequence>
<proteinExistence type="predicted"/>
<accession>A0A6L7IPX0</accession>
<name>A0A6L7IPX0_9ACTN</name>
<dbReference type="EMBL" id="CP063310">
    <property type="protein sequence ID" value="QOS68001.1"/>
    <property type="molecule type" value="Genomic_DNA"/>
</dbReference>
<dbReference type="Proteomes" id="UP000478463">
    <property type="component" value="Chromosome"/>
</dbReference>
<gene>
    <name evidence="2" type="ORF">GS424_016105</name>
</gene>
<protein>
    <submittedName>
        <fullName evidence="2">Uncharacterized protein</fullName>
    </submittedName>
</protein>
<evidence type="ECO:0000313" key="2">
    <source>
        <dbReference type="EMBL" id="QOS68001.1"/>
    </source>
</evidence>
<reference evidence="2 3" key="1">
    <citation type="submission" date="2020-10" db="EMBL/GenBank/DDBJ databases">
        <title>Eggerthella sp. nov., isolated from human feces.</title>
        <authorList>
            <person name="Yajun G."/>
        </authorList>
    </citation>
    <scope>NUCLEOTIDE SEQUENCE [LARGE SCALE GENOMIC DNA]</scope>
    <source>
        <strain evidence="2 3">HF-1101</strain>
    </source>
</reference>
<evidence type="ECO:0000313" key="3">
    <source>
        <dbReference type="Proteomes" id="UP000478463"/>
    </source>
</evidence>
<dbReference type="RefSeq" id="WP_160941446.1">
    <property type="nucleotide sequence ID" value="NZ_CP063310.1"/>
</dbReference>
<evidence type="ECO:0000256" key="1">
    <source>
        <dbReference type="SAM" id="MobiDB-lite"/>
    </source>
</evidence>
<feature type="compositionally biased region" description="Polar residues" evidence="1">
    <location>
        <begin position="1"/>
        <end position="13"/>
    </location>
</feature>
<organism evidence="2 3">
    <name type="scientific">Eggerthella guodeyinii</name>
    <dbReference type="NCBI Taxonomy" id="2690837"/>
    <lineage>
        <taxon>Bacteria</taxon>
        <taxon>Bacillati</taxon>
        <taxon>Actinomycetota</taxon>
        <taxon>Coriobacteriia</taxon>
        <taxon>Eggerthellales</taxon>
        <taxon>Eggerthellaceae</taxon>
        <taxon>Eggerthella</taxon>
    </lineage>
</organism>
<dbReference type="AlphaFoldDB" id="A0A6L7IPX0"/>
<feature type="region of interest" description="Disordered" evidence="1">
    <location>
        <begin position="1"/>
        <end position="20"/>
    </location>
</feature>
<dbReference type="KEGG" id="egd:GS424_016105"/>